<dbReference type="AlphaFoldDB" id="B8KWC5"/>
<gene>
    <name evidence="11" type="ORF">NOR51B_2237</name>
</gene>
<keyword evidence="4 9" id="KW-0489">Methyltransferase</keyword>
<dbReference type="Proteomes" id="UP000004699">
    <property type="component" value="Unassembled WGS sequence"/>
</dbReference>
<evidence type="ECO:0000256" key="6">
    <source>
        <dbReference type="ARBA" id="ARBA00022763"/>
    </source>
</evidence>
<dbReference type="Pfam" id="PF01035">
    <property type="entry name" value="DNA_binding_1"/>
    <property type="match status" value="1"/>
</dbReference>
<evidence type="ECO:0000313" key="11">
    <source>
        <dbReference type="EMBL" id="EED36287.1"/>
    </source>
</evidence>
<dbReference type="PANTHER" id="PTHR10815:SF13">
    <property type="entry name" value="METHYLATED-DNA--PROTEIN-CYSTEINE METHYLTRANSFERASE"/>
    <property type="match status" value="1"/>
</dbReference>
<evidence type="ECO:0000256" key="2">
    <source>
        <dbReference type="ARBA" id="ARBA00008711"/>
    </source>
</evidence>
<dbReference type="InterPro" id="IPR036631">
    <property type="entry name" value="MGMT_N_sf"/>
</dbReference>
<evidence type="ECO:0000256" key="9">
    <source>
        <dbReference type="HAMAP-Rule" id="MF_00772"/>
    </source>
</evidence>
<dbReference type="InterPro" id="IPR001497">
    <property type="entry name" value="MethylDNA_cys_MeTrfase_AS"/>
</dbReference>
<keyword evidence="6 9" id="KW-0227">DNA damage</keyword>
<dbReference type="SUPFAM" id="SSF46767">
    <property type="entry name" value="Methylated DNA-protein cysteine methyltransferase, C-terminal domain"/>
    <property type="match status" value="1"/>
</dbReference>
<comment type="catalytic activity">
    <reaction evidence="1 9">
        <text>a 4-O-methyl-thymidine in DNA + L-cysteinyl-[protein] = a thymidine in DNA + S-methyl-L-cysteinyl-[protein]</text>
        <dbReference type="Rhea" id="RHEA:53428"/>
        <dbReference type="Rhea" id="RHEA-COMP:10131"/>
        <dbReference type="Rhea" id="RHEA-COMP:10132"/>
        <dbReference type="Rhea" id="RHEA-COMP:13555"/>
        <dbReference type="Rhea" id="RHEA-COMP:13556"/>
        <dbReference type="ChEBI" id="CHEBI:29950"/>
        <dbReference type="ChEBI" id="CHEBI:82612"/>
        <dbReference type="ChEBI" id="CHEBI:137386"/>
        <dbReference type="ChEBI" id="CHEBI:137387"/>
        <dbReference type="EC" id="2.1.1.63"/>
    </reaction>
</comment>
<dbReference type="GO" id="GO:0032259">
    <property type="term" value="P:methylation"/>
    <property type="evidence" value="ECO:0007669"/>
    <property type="project" value="UniProtKB-KW"/>
</dbReference>
<comment type="subcellular location">
    <subcellularLocation>
        <location evidence="9">Cytoplasm</location>
    </subcellularLocation>
</comment>
<protein>
    <recommendedName>
        <fullName evidence="9">Methylated-DNA--protein-cysteine methyltransferase</fullName>
        <ecNumber evidence="9">2.1.1.63</ecNumber>
    </recommendedName>
    <alternativeName>
        <fullName evidence="9">6-O-methylguanine-DNA methyltransferase</fullName>
        <shortName evidence="9">MGMT</shortName>
    </alternativeName>
    <alternativeName>
        <fullName evidence="9">O-6-methylguanine-DNA-alkyltransferase</fullName>
    </alternativeName>
</protein>
<dbReference type="GO" id="GO:0005737">
    <property type="term" value="C:cytoplasm"/>
    <property type="evidence" value="ECO:0007669"/>
    <property type="project" value="UniProtKB-SubCell"/>
</dbReference>
<dbReference type="GO" id="GO:0003908">
    <property type="term" value="F:methylated-DNA-[protein]-cysteine S-methyltransferase activity"/>
    <property type="evidence" value="ECO:0007669"/>
    <property type="project" value="UniProtKB-UniRule"/>
</dbReference>
<dbReference type="STRING" id="565045.NOR51B_2237"/>
<evidence type="ECO:0000256" key="3">
    <source>
        <dbReference type="ARBA" id="ARBA00022490"/>
    </source>
</evidence>
<accession>B8KWC5</accession>
<comment type="miscellaneous">
    <text evidence="9">This enzyme catalyzes only one turnover and therefore is not strictly catalytic. According to one definition, an enzyme is a biocatalyst that acts repeatedly and over many reaction cycles.</text>
</comment>
<proteinExistence type="inferred from homology"/>
<dbReference type="PROSITE" id="PS00374">
    <property type="entry name" value="MGMT"/>
    <property type="match status" value="1"/>
</dbReference>
<evidence type="ECO:0000259" key="10">
    <source>
        <dbReference type="Pfam" id="PF01035"/>
    </source>
</evidence>
<comment type="catalytic activity">
    <reaction evidence="8 9">
        <text>a 6-O-methyl-2'-deoxyguanosine in DNA + L-cysteinyl-[protein] = S-methyl-L-cysteinyl-[protein] + a 2'-deoxyguanosine in DNA</text>
        <dbReference type="Rhea" id="RHEA:24000"/>
        <dbReference type="Rhea" id="RHEA-COMP:10131"/>
        <dbReference type="Rhea" id="RHEA-COMP:10132"/>
        <dbReference type="Rhea" id="RHEA-COMP:11367"/>
        <dbReference type="Rhea" id="RHEA-COMP:11368"/>
        <dbReference type="ChEBI" id="CHEBI:29950"/>
        <dbReference type="ChEBI" id="CHEBI:82612"/>
        <dbReference type="ChEBI" id="CHEBI:85445"/>
        <dbReference type="ChEBI" id="CHEBI:85448"/>
        <dbReference type="EC" id="2.1.1.63"/>
    </reaction>
</comment>
<evidence type="ECO:0000256" key="7">
    <source>
        <dbReference type="ARBA" id="ARBA00023204"/>
    </source>
</evidence>
<dbReference type="eggNOG" id="COG0350">
    <property type="taxonomic scope" value="Bacteria"/>
</dbReference>
<comment type="similarity">
    <text evidence="2 9">Belongs to the MGMT family.</text>
</comment>
<dbReference type="Gene3D" id="1.10.10.10">
    <property type="entry name" value="Winged helix-like DNA-binding domain superfamily/Winged helix DNA-binding domain"/>
    <property type="match status" value="1"/>
</dbReference>
<keyword evidence="5 9" id="KW-0808">Transferase</keyword>
<name>B8KWC5_9GAMM</name>
<dbReference type="SUPFAM" id="SSF53155">
    <property type="entry name" value="Methylated DNA-protein cysteine methyltransferase domain"/>
    <property type="match status" value="1"/>
</dbReference>
<dbReference type="InterPro" id="IPR023546">
    <property type="entry name" value="MGMT"/>
</dbReference>
<sequence>MIEATDESVIAIHWPDPDRILRNTTYPEDHCLPQALRELARYFSGKPIAFEVPLQPEGTPFQREVWAALLTIRRGETRSYADIAAQIGRVNAARAVGLAIAKNPIPIMIPCHRVVGSNGKLTGFSGGLDRKQWLLELEQDSGV</sequence>
<evidence type="ECO:0000313" key="12">
    <source>
        <dbReference type="Proteomes" id="UP000004699"/>
    </source>
</evidence>
<organism evidence="11 12">
    <name type="scientific">Luminiphilus syltensis NOR5-1B</name>
    <dbReference type="NCBI Taxonomy" id="565045"/>
    <lineage>
        <taxon>Bacteria</taxon>
        <taxon>Pseudomonadati</taxon>
        <taxon>Pseudomonadota</taxon>
        <taxon>Gammaproteobacteria</taxon>
        <taxon>Cellvibrionales</taxon>
        <taxon>Halieaceae</taxon>
        <taxon>Luminiphilus</taxon>
    </lineage>
</organism>
<dbReference type="GO" id="GO:0006307">
    <property type="term" value="P:DNA alkylation repair"/>
    <property type="evidence" value="ECO:0007669"/>
    <property type="project" value="UniProtKB-UniRule"/>
</dbReference>
<dbReference type="FunFam" id="1.10.10.10:FF:000214">
    <property type="entry name" value="Methylated-DNA--protein-cysteine methyltransferase"/>
    <property type="match status" value="1"/>
</dbReference>
<keyword evidence="12" id="KW-1185">Reference proteome</keyword>
<dbReference type="EC" id="2.1.1.63" evidence="9"/>
<comment type="function">
    <text evidence="9">Involved in the cellular defense against the biological effects of O6-methylguanine (O6-MeG) and O4-methylthymine (O4-MeT) in DNA. Repairs the methylated nucleobase in DNA by stoichiometrically transferring the methyl group to a cysteine residue in the enzyme. This is a suicide reaction: the enzyme is irreversibly inactivated.</text>
</comment>
<keyword evidence="7 9" id="KW-0234">DNA repair</keyword>
<evidence type="ECO:0000256" key="4">
    <source>
        <dbReference type="ARBA" id="ARBA00022603"/>
    </source>
</evidence>
<dbReference type="PANTHER" id="PTHR10815">
    <property type="entry name" value="METHYLATED-DNA--PROTEIN-CYSTEINE METHYLTRANSFERASE"/>
    <property type="match status" value="1"/>
</dbReference>
<dbReference type="NCBIfam" id="TIGR00589">
    <property type="entry name" value="ogt"/>
    <property type="match status" value="1"/>
</dbReference>
<feature type="domain" description="Methylated-DNA-[protein]-cysteine S-methyltransferase DNA binding" evidence="10">
    <location>
        <begin position="60"/>
        <end position="139"/>
    </location>
</feature>
<keyword evidence="3 9" id="KW-0963">Cytoplasm</keyword>
<evidence type="ECO:0000256" key="8">
    <source>
        <dbReference type="ARBA" id="ARBA00049348"/>
    </source>
</evidence>
<evidence type="ECO:0000256" key="1">
    <source>
        <dbReference type="ARBA" id="ARBA00001286"/>
    </source>
</evidence>
<dbReference type="InterPro" id="IPR014048">
    <property type="entry name" value="MethylDNA_cys_MeTrfase_DNA-bd"/>
</dbReference>
<dbReference type="HAMAP" id="MF_00772">
    <property type="entry name" value="OGT"/>
    <property type="match status" value="1"/>
</dbReference>
<dbReference type="InterPro" id="IPR036388">
    <property type="entry name" value="WH-like_DNA-bd_sf"/>
</dbReference>
<reference evidence="12" key="1">
    <citation type="journal article" date="2013" name="BMC Microbiol.">
        <title>Taxonomy and evolution of bacteriochlorophyll a-containing members of the OM60/NOR5 clade of marine gammaproteobacteria: description of Luminiphilus syltensis gen. nov., sp. nov., reclassification of Haliea rubra as Pseudohaliea rubra gen. nov., comb. nov., and emendation of Chromatocurvus halotolerans.</title>
        <authorList>
            <person name="Spring S."/>
            <person name="Riedel T."/>
            <person name="Sproer C."/>
            <person name="Yan S."/>
            <person name="Harder J."/>
            <person name="Fuchs B.M."/>
        </authorList>
    </citation>
    <scope>NUCLEOTIDE SEQUENCE [LARGE SCALE GENOMIC DNA]</scope>
    <source>
        <strain evidence="12">NOR51-B</strain>
    </source>
</reference>
<dbReference type="CDD" id="cd06445">
    <property type="entry name" value="ATase"/>
    <property type="match status" value="1"/>
</dbReference>
<dbReference type="EMBL" id="DS999411">
    <property type="protein sequence ID" value="EED36287.1"/>
    <property type="molecule type" value="Genomic_DNA"/>
</dbReference>
<evidence type="ECO:0000256" key="5">
    <source>
        <dbReference type="ARBA" id="ARBA00022679"/>
    </source>
</evidence>
<dbReference type="HOGENOM" id="CLU_000445_52_2_6"/>
<feature type="active site" description="Nucleophile; methyl group acceptor" evidence="9">
    <location>
        <position position="111"/>
    </location>
</feature>
<dbReference type="InterPro" id="IPR036217">
    <property type="entry name" value="MethylDNA_cys_MeTrfase_DNAb"/>
</dbReference>